<organism evidence="7 8">
    <name type="scientific">Halorubellus litoreus</name>
    <dbReference type="NCBI Taxonomy" id="755308"/>
    <lineage>
        <taxon>Archaea</taxon>
        <taxon>Methanobacteriati</taxon>
        <taxon>Methanobacteriota</taxon>
        <taxon>Stenosarchaea group</taxon>
        <taxon>Halobacteria</taxon>
        <taxon>Halobacteriales</taxon>
        <taxon>Halorubellaceae</taxon>
        <taxon>Halorubellus</taxon>
    </lineage>
</organism>
<dbReference type="InterPro" id="IPR006139">
    <property type="entry name" value="D-isomer_2_OHA_DH_cat_dom"/>
</dbReference>
<dbReference type="InterPro" id="IPR050418">
    <property type="entry name" value="D-iso_2-hydroxyacid_DH_PdxB"/>
</dbReference>
<dbReference type="Pfam" id="PF00389">
    <property type="entry name" value="2-Hacid_dh"/>
    <property type="match status" value="1"/>
</dbReference>
<gene>
    <name evidence="7" type="ORF">ACFQGB_14465</name>
</gene>
<dbReference type="PANTHER" id="PTHR43761">
    <property type="entry name" value="D-ISOMER SPECIFIC 2-HYDROXYACID DEHYDROGENASE FAMILY PROTEIN (AFU_ORTHOLOGUE AFUA_1G13630)"/>
    <property type="match status" value="1"/>
</dbReference>
<evidence type="ECO:0000313" key="8">
    <source>
        <dbReference type="Proteomes" id="UP001596395"/>
    </source>
</evidence>
<dbReference type="Pfam" id="PF02826">
    <property type="entry name" value="2-Hacid_dh_C"/>
    <property type="match status" value="1"/>
</dbReference>
<dbReference type="GO" id="GO:0016491">
    <property type="term" value="F:oxidoreductase activity"/>
    <property type="evidence" value="ECO:0007669"/>
    <property type="project" value="UniProtKB-KW"/>
</dbReference>
<dbReference type="PANTHER" id="PTHR43761:SF1">
    <property type="entry name" value="D-ISOMER SPECIFIC 2-HYDROXYACID DEHYDROGENASE CATALYTIC DOMAIN-CONTAINING PROTEIN-RELATED"/>
    <property type="match status" value="1"/>
</dbReference>
<evidence type="ECO:0000259" key="6">
    <source>
        <dbReference type="Pfam" id="PF02826"/>
    </source>
</evidence>
<dbReference type="InterPro" id="IPR029753">
    <property type="entry name" value="D-isomer_DH_CS"/>
</dbReference>
<evidence type="ECO:0000256" key="2">
    <source>
        <dbReference type="ARBA" id="ARBA00023002"/>
    </source>
</evidence>
<dbReference type="PROSITE" id="PS00671">
    <property type="entry name" value="D_2_HYDROXYACID_DH_3"/>
    <property type="match status" value="1"/>
</dbReference>
<dbReference type="Gene3D" id="3.40.50.720">
    <property type="entry name" value="NAD(P)-binding Rossmann-like Domain"/>
    <property type="match status" value="2"/>
</dbReference>
<dbReference type="AlphaFoldDB" id="A0ABD5VF01"/>
<comment type="caution">
    <text evidence="7">The sequence shown here is derived from an EMBL/GenBank/DDBJ whole genome shotgun (WGS) entry which is preliminary data.</text>
</comment>
<dbReference type="RefSeq" id="WP_336351012.1">
    <property type="nucleotide sequence ID" value="NZ_JAZAQL010000002.1"/>
</dbReference>
<dbReference type="SUPFAM" id="SSF52283">
    <property type="entry name" value="Formate/glycerate dehydrogenase catalytic domain-like"/>
    <property type="match status" value="1"/>
</dbReference>
<proteinExistence type="inferred from homology"/>
<dbReference type="SUPFAM" id="SSF51735">
    <property type="entry name" value="NAD(P)-binding Rossmann-fold domains"/>
    <property type="match status" value="1"/>
</dbReference>
<keyword evidence="2 4" id="KW-0560">Oxidoreductase</keyword>
<evidence type="ECO:0000256" key="3">
    <source>
        <dbReference type="ARBA" id="ARBA00023027"/>
    </source>
</evidence>
<dbReference type="InterPro" id="IPR036291">
    <property type="entry name" value="NAD(P)-bd_dom_sf"/>
</dbReference>
<reference evidence="7 8" key="1">
    <citation type="journal article" date="2019" name="Int. J. Syst. Evol. Microbiol.">
        <title>The Global Catalogue of Microorganisms (GCM) 10K type strain sequencing project: providing services to taxonomists for standard genome sequencing and annotation.</title>
        <authorList>
            <consortium name="The Broad Institute Genomics Platform"/>
            <consortium name="The Broad Institute Genome Sequencing Center for Infectious Disease"/>
            <person name="Wu L."/>
            <person name="Ma J."/>
        </authorList>
    </citation>
    <scope>NUCLEOTIDE SEQUENCE [LARGE SCALE GENOMIC DNA]</scope>
    <source>
        <strain evidence="7 8">GX26</strain>
    </source>
</reference>
<evidence type="ECO:0000256" key="4">
    <source>
        <dbReference type="RuleBase" id="RU003719"/>
    </source>
</evidence>
<evidence type="ECO:0000256" key="1">
    <source>
        <dbReference type="ARBA" id="ARBA00005854"/>
    </source>
</evidence>
<feature type="domain" description="D-isomer specific 2-hydroxyacid dehydrogenase catalytic" evidence="5">
    <location>
        <begin position="27"/>
        <end position="316"/>
    </location>
</feature>
<keyword evidence="8" id="KW-1185">Reference proteome</keyword>
<sequence>MIRVFVSDGMGMLEGLESMVGEHSSGDVEFVWEVVDEVDALASAAADADVLVVGPDAPVTRAVLEAVEPAVVVRAGVGVDNVDVSAAQDLGVVVTNTPSYCREEVGEHALALTLAAARRLSTYDRSTRAGEWDWGAASPPRRLAASTVGFVGFGAIARSVASAFVALFDEAVAYDPYVDAALAAEHGVELADFEGVCERADALCVFAPLTEETRGLVDADALAALPEDAVVVNVGRGAIVDDAALATALDDGPVAAAALDVLPTEPPVDSPLVGRDDVLVTPHAAWYSTEAASDLLETVAATVAAVVDGDAVPERVRVA</sequence>
<keyword evidence="3" id="KW-0520">NAD</keyword>
<dbReference type="InterPro" id="IPR006140">
    <property type="entry name" value="D-isomer_DH_NAD-bd"/>
</dbReference>
<dbReference type="Proteomes" id="UP001596395">
    <property type="component" value="Unassembled WGS sequence"/>
</dbReference>
<comment type="similarity">
    <text evidence="1 4">Belongs to the D-isomer specific 2-hydroxyacid dehydrogenase family.</text>
</comment>
<protein>
    <submittedName>
        <fullName evidence="7">NAD(P)-dependent oxidoreductase</fullName>
    </submittedName>
</protein>
<name>A0ABD5VF01_9EURY</name>
<evidence type="ECO:0000313" key="7">
    <source>
        <dbReference type="EMBL" id="MFC6954070.1"/>
    </source>
</evidence>
<evidence type="ECO:0000259" key="5">
    <source>
        <dbReference type="Pfam" id="PF00389"/>
    </source>
</evidence>
<accession>A0ABD5VF01</accession>
<dbReference type="EMBL" id="JBHSXN010000002">
    <property type="protein sequence ID" value="MFC6954070.1"/>
    <property type="molecule type" value="Genomic_DNA"/>
</dbReference>
<feature type="domain" description="D-isomer specific 2-hydroxyacid dehydrogenase NAD-binding" evidence="6">
    <location>
        <begin position="110"/>
        <end position="285"/>
    </location>
</feature>